<evidence type="ECO:0000256" key="7">
    <source>
        <dbReference type="SAM" id="Phobius"/>
    </source>
</evidence>
<keyword evidence="1" id="KW-0808">Transferase</keyword>
<dbReference type="Gene3D" id="3.90.1580.10">
    <property type="entry name" value="paralog of FGE (formylglycine-generating enzyme)"/>
    <property type="match status" value="1"/>
</dbReference>
<keyword evidence="7" id="KW-0812">Transmembrane</keyword>
<keyword evidence="7" id="KW-0472">Membrane</keyword>
<keyword evidence="3 9" id="KW-0418">Kinase</keyword>
<feature type="transmembrane region" description="Helical" evidence="7">
    <location>
        <begin position="441"/>
        <end position="465"/>
    </location>
</feature>
<evidence type="ECO:0000259" key="8">
    <source>
        <dbReference type="PROSITE" id="PS50011"/>
    </source>
</evidence>
<feature type="region of interest" description="Disordered" evidence="6">
    <location>
        <begin position="491"/>
        <end position="510"/>
    </location>
</feature>
<evidence type="ECO:0000256" key="5">
    <source>
        <dbReference type="PROSITE-ProRule" id="PRU10141"/>
    </source>
</evidence>
<evidence type="ECO:0000256" key="1">
    <source>
        <dbReference type="ARBA" id="ARBA00022679"/>
    </source>
</evidence>
<keyword evidence="10" id="KW-1185">Reference proteome</keyword>
<organism evidence="9 10">
    <name type="scientific">Gemmata massiliana</name>
    <dbReference type="NCBI Taxonomy" id="1210884"/>
    <lineage>
        <taxon>Bacteria</taxon>
        <taxon>Pseudomonadati</taxon>
        <taxon>Planctomycetota</taxon>
        <taxon>Planctomycetia</taxon>
        <taxon>Gemmatales</taxon>
        <taxon>Gemmataceae</taxon>
        <taxon>Gemmata</taxon>
    </lineage>
</organism>
<dbReference type="PROSITE" id="PS00107">
    <property type="entry name" value="PROTEIN_KINASE_ATP"/>
    <property type="match status" value="1"/>
</dbReference>
<dbReference type="SMART" id="SM00220">
    <property type="entry name" value="S_TKc"/>
    <property type="match status" value="1"/>
</dbReference>
<evidence type="ECO:0000313" key="9">
    <source>
        <dbReference type="EMBL" id="VTR93974.1"/>
    </source>
</evidence>
<name>A0A6P2D1I8_9BACT</name>
<dbReference type="AlphaFoldDB" id="A0A6P2D1I8"/>
<feature type="domain" description="Protein kinase" evidence="8">
    <location>
        <begin position="75"/>
        <end position="343"/>
    </location>
</feature>
<dbReference type="InterPro" id="IPR008271">
    <property type="entry name" value="Ser/Thr_kinase_AS"/>
</dbReference>
<dbReference type="InterPro" id="IPR016187">
    <property type="entry name" value="CTDL_fold"/>
</dbReference>
<evidence type="ECO:0000313" key="10">
    <source>
        <dbReference type="Proteomes" id="UP000464178"/>
    </source>
</evidence>
<dbReference type="GO" id="GO:0004674">
    <property type="term" value="F:protein serine/threonine kinase activity"/>
    <property type="evidence" value="ECO:0007669"/>
    <property type="project" value="TreeGrafter"/>
</dbReference>
<dbReference type="InterPro" id="IPR042095">
    <property type="entry name" value="SUMF_sf"/>
</dbReference>
<dbReference type="Gene3D" id="3.30.200.20">
    <property type="entry name" value="Phosphorylase Kinase, domain 1"/>
    <property type="match status" value="1"/>
</dbReference>
<dbReference type="InterPro" id="IPR000719">
    <property type="entry name" value="Prot_kinase_dom"/>
</dbReference>
<dbReference type="InterPro" id="IPR017441">
    <property type="entry name" value="Protein_kinase_ATP_BS"/>
</dbReference>
<proteinExistence type="predicted"/>
<dbReference type="Proteomes" id="UP000464178">
    <property type="component" value="Chromosome"/>
</dbReference>
<protein>
    <recommendedName>
        <fullName evidence="8">Protein kinase domain-containing protein</fullName>
    </recommendedName>
</protein>
<dbReference type="Gene3D" id="1.10.510.10">
    <property type="entry name" value="Transferase(Phosphotransferase) domain 1"/>
    <property type="match status" value="1"/>
</dbReference>
<dbReference type="EMBL" id="LR593886">
    <property type="protein sequence ID" value="VTR93974.1"/>
    <property type="molecule type" value="Genomic_DNA"/>
</dbReference>
<evidence type="ECO:0000256" key="4">
    <source>
        <dbReference type="ARBA" id="ARBA00022840"/>
    </source>
</evidence>
<dbReference type="GO" id="GO:0005524">
    <property type="term" value="F:ATP binding"/>
    <property type="evidence" value="ECO:0007669"/>
    <property type="project" value="UniProtKB-UniRule"/>
</dbReference>
<dbReference type="SUPFAM" id="SSF56436">
    <property type="entry name" value="C-type lectin-like"/>
    <property type="match status" value="1"/>
</dbReference>
<evidence type="ECO:0000256" key="3">
    <source>
        <dbReference type="ARBA" id="ARBA00022777"/>
    </source>
</evidence>
<dbReference type="InterPro" id="IPR011009">
    <property type="entry name" value="Kinase-like_dom_sf"/>
</dbReference>
<dbReference type="Pfam" id="PF03781">
    <property type="entry name" value="FGE-sulfatase"/>
    <property type="match status" value="1"/>
</dbReference>
<dbReference type="SUPFAM" id="SSF56112">
    <property type="entry name" value="Protein kinase-like (PK-like)"/>
    <property type="match status" value="1"/>
</dbReference>
<dbReference type="PROSITE" id="PS50011">
    <property type="entry name" value="PROTEIN_KINASE_DOM"/>
    <property type="match status" value="1"/>
</dbReference>
<dbReference type="Pfam" id="PF00069">
    <property type="entry name" value="Pkinase"/>
    <property type="match status" value="1"/>
</dbReference>
<evidence type="ECO:0000256" key="6">
    <source>
        <dbReference type="SAM" id="MobiDB-lite"/>
    </source>
</evidence>
<dbReference type="PROSITE" id="PS00108">
    <property type="entry name" value="PROTEIN_KINASE_ST"/>
    <property type="match status" value="1"/>
</dbReference>
<keyword evidence="4 5" id="KW-0067">ATP-binding</keyword>
<dbReference type="CDD" id="cd14014">
    <property type="entry name" value="STKc_PknB_like"/>
    <property type="match status" value="1"/>
</dbReference>
<dbReference type="PANTHER" id="PTHR43289">
    <property type="entry name" value="MITOGEN-ACTIVATED PROTEIN KINASE KINASE KINASE 20-RELATED"/>
    <property type="match status" value="1"/>
</dbReference>
<keyword evidence="2 5" id="KW-0547">Nucleotide-binding</keyword>
<dbReference type="RefSeq" id="WP_162668612.1">
    <property type="nucleotide sequence ID" value="NZ_LR593886.1"/>
</dbReference>
<gene>
    <name evidence="9" type="ORF">SOIL9_37400</name>
</gene>
<dbReference type="InterPro" id="IPR005532">
    <property type="entry name" value="SUMF_dom"/>
</dbReference>
<feature type="binding site" evidence="5">
    <location>
        <position position="108"/>
    </location>
    <ligand>
        <name>ATP</name>
        <dbReference type="ChEBI" id="CHEBI:30616"/>
    </ligand>
</feature>
<evidence type="ECO:0000256" key="2">
    <source>
        <dbReference type="ARBA" id="ARBA00022741"/>
    </source>
</evidence>
<reference evidence="9 10" key="1">
    <citation type="submission" date="2019-05" db="EMBL/GenBank/DDBJ databases">
        <authorList>
            <consortium name="Science for Life Laboratories"/>
        </authorList>
    </citation>
    <scope>NUCLEOTIDE SEQUENCE [LARGE SCALE GENOMIC DNA]</scope>
    <source>
        <strain evidence="9">Soil9</strain>
    </source>
</reference>
<accession>A0A6P2D1I8</accession>
<dbReference type="PANTHER" id="PTHR43289:SF6">
    <property type="entry name" value="SERINE_THREONINE-PROTEIN KINASE NEKL-3"/>
    <property type="match status" value="1"/>
</dbReference>
<keyword evidence="7" id="KW-1133">Transmembrane helix</keyword>
<feature type="compositionally biased region" description="Basic and acidic residues" evidence="6">
    <location>
        <begin position="500"/>
        <end position="510"/>
    </location>
</feature>
<feature type="region of interest" description="Disordered" evidence="6">
    <location>
        <begin position="677"/>
        <end position="715"/>
    </location>
</feature>
<sequence length="734" mass="80712">MSSAADATATFYQHLQASRLLTEDQLRELWGWIAYTKPDVQGVAKELHRRSWLTPYQIREIAKGRAATLKIASRYVLLDILGEGGMGRVYRVQDARMGRTVALKVIRKEKLGQGLVQGRFYQEIQALSAMDHPNVVKVYDAEEVGGNHFYVMELIDGTDLTKIVRDRGALSVPEACDVIRQAALGLEHAFERGLVHRDIKPSNIIVPRTGGTVKLVDLGLARLMEQPGGEDAHRITQEGFVIGTPDFLAPEQARNPMAVDIRADIYALGGTLYYALTGKAPFDGLTPTEKLLKHCTEPPPRLLLSRPDAPPQLEQIILWCMAKPPEERPQTPLQLALALQPFCPAPAPGGSLPGSGYYTVPTVAPVPAHLGAYVTPQPHTISYPPQPAYQPPPGYPAPVYTPQTIPLPPPEPAPSNQVFKLPPRSNADDPIRRRAEGGFPVGPVLVVLGALFVVGVLGFAGYQLFLKPEPPPLEPFTNTVEMKMVRIEGGTFQMGSPDTEPGRPADGREGPVREVAIRGPFFMSATEVTNTQFARVMGRHESKSAKIAHRTESLPADSVTWSEANDFCQKLTGLEKEKPWARKNWAYRLPTEAEWEYTARAGTDSPFAFGEKVTFSTQAVFRAIEEDPLGTGGDPLKLIRFPQEVGKTEPNKFGLYDMHGNVAEWCGDWYRPDAYKDAARDNPTGPTDGDKRVVRGGSFRDPAAATRSAARDGQRQPARLDFVGFRVVYAPVQK</sequence>
<dbReference type="KEGG" id="gms:SOIL9_37400"/>